<keyword evidence="2" id="KW-1185">Reference proteome</keyword>
<reference evidence="3" key="1">
    <citation type="submission" date="2017-02" db="UniProtKB">
        <authorList>
            <consortium name="WormBaseParasite"/>
        </authorList>
    </citation>
    <scope>IDENTIFICATION</scope>
</reference>
<dbReference type="WBParaSite" id="NBR_0001612901-mRNA-1">
    <property type="protein sequence ID" value="NBR_0001612901-mRNA-1"/>
    <property type="gene ID" value="NBR_0001612901"/>
</dbReference>
<dbReference type="Proteomes" id="UP000271162">
    <property type="component" value="Unassembled WGS sequence"/>
</dbReference>
<reference evidence="1 2" key="2">
    <citation type="submission" date="2018-11" db="EMBL/GenBank/DDBJ databases">
        <authorList>
            <consortium name="Pathogen Informatics"/>
        </authorList>
    </citation>
    <scope>NUCLEOTIDE SEQUENCE [LARGE SCALE GENOMIC DNA]</scope>
</reference>
<accession>A0A0N4YH17</accession>
<dbReference type="EMBL" id="UYSL01022053">
    <property type="protein sequence ID" value="VDL79725.1"/>
    <property type="molecule type" value="Genomic_DNA"/>
</dbReference>
<proteinExistence type="predicted"/>
<organism evidence="3">
    <name type="scientific">Nippostrongylus brasiliensis</name>
    <name type="common">Rat hookworm</name>
    <dbReference type="NCBI Taxonomy" id="27835"/>
    <lineage>
        <taxon>Eukaryota</taxon>
        <taxon>Metazoa</taxon>
        <taxon>Ecdysozoa</taxon>
        <taxon>Nematoda</taxon>
        <taxon>Chromadorea</taxon>
        <taxon>Rhabditida</taxon>
        <taxon>Rhabditina</taxon>
        <taxon>Rhabditomorpha</taxon>
        <taxon>Strongyloidea</taxon>
        <taxon>Heligmosomidae</taxon>
        <taxon>Nippostrongylus</taxon>
    </lineage>
</organism>
<sequence>MMRDFEKNRSRLSSRRRGDVVKKIRGEIEIDSVRLESILTDLYVSMMIQLIGIKQHHDSDNGESKSSTVVKPTTKHQMVSMLDMSLQKASLALMESDDSKQNMHIINCTLHESNARLMK</sequence>
<evidence type="ECO:0000313" key="2">
    <source>
        <dbReference type="Proteomes" id="UP000271162"/>
    </source>
</evidence>
<name>A0A0N4YH17_NIPBR</name>
<dbReference type="AlphaFoldDB" id="A0A0N4YH17"/>
<protein>
    <submittedName>
        <fullName evidence="3">Ty3-gypsy retrotransposon protein</fullName>
    </submittedName>
</protein>
<gene>
    <name evidence="1" type="ORF">NBR_LOCUS16130</name>
</gene>
<evidence type="ECO:0000313" key="1">
    <source>
        <dbReference type="EMBL" id="VDL79725.1"/>
    </source>
</evidence>
<evidence type="ECO:0000313" key="3">
    <source>
        <dbReference type="WBParaSite" id="NBR_0001612901-mRNA-1"/>
    </source>
</evidence>